<keyword evidence="11" id="KW-1185">Reference proteome</keyword>
<dbReference type="Proteomes" id="UP000558113">
    <property type="component" value="Unassembled WGS sequence"/>
</dbReference>
<dbReference type="OrthoDB" id="9790442at2"/>
<dbReference type="PROSITE" id="PS50110">
    <property type="entry name" value="RESPONSE_REGULATORY"/>
    <property type="match status" value="1"/>
</dbReference>
<dbReference type="SMART" id="SM00448">
    <property type="entry name" value="REC"/>
    <property type="match status" value="1"/>
</dbReference>
<evidence type="ECO:0000256" key="5">
    <source>
        <dbReference type="ARBA" id="ARBA00023163"/>
    </source>
</evidence>
<dbReference type="InterPro" id="IPR001867">
    <property type="entry name" value="OmpR/PhoB-type_DNA-bd"/>
</dbReference>
<dbReference type="EMBL" id="JAAAMU010000004">
    <property type="protein sequence ID" value="NBC68991.1"/>
    <property type="molecule type" value="Genomic_DNA"/>
</dbReference>
<dbReference type="SUPFAM" id="SSF52172">
    <property type="entry name" value="CheY-like"/>
    <property type="match status" value="1"/>
</dbReference>
<gene>
    <name evidence="10" type="ORF">GT003_08320</name>
</gene>
<dbReference type="InterPro" id="IPR016032">
    <property type="entry name" value="Sig_transdc_resp-reg_C-effctor"/>
</dbReference>
<dbReference type="CDD" id="cd00383">
    <property type="entry name" value="trans_reg_C"/>
    <property type="match status" value="1"/>
</dbReference>
<dbReference type="InterPro" id="IPR036388">
    <property type="entry name" value="WH-like_DNA-bd_sf"/>
</dbReference>
<keyword evidence="2" id="KW-0902">Two-component regulatory system</keyword>
<dbReference type="GO" id="GO:0006355">
    <property type="term" value="P:regulation of DNA-templated transcription"/>
    <property type="evidence" value="ECO:0007669"/>
    <property type="project" value="InterPro"/>
</dbReference>
<protein>
    <submittedName>
        <fullName evidence="10">Response regulator</fullName>
    </submittedName>
</protein>
<feature type="domain" description="Response regulatory" evidence="8">
    <location>
        <begin position="4"/>
        <end position="119"/>
    </location>
</feature>
<dbReference type="InterPro" id="IPR011006">
    <property type="entry name" value="CheY-like_superfamily"/>
</dbReference>
<evidence type="ECO:0000259" key="9">
    <source>
        <dbReference type="PROSITE" id="PS51755"/>
    </source>
</evidence>
<organism evidence="10 11">
    <name type="scientific">Paenibacillus sacheonensis</name>
    <dbReference type="NCBI Taxonomy" id="742054"/>
    <lineage>
        <taxon>Bacteria</taxon>
        <taxon>Bacillati</taxon>
        <taxon>Bacillota</taxon>
        <taxon>Bacilli</taxon>
        <taxon>Bacillales</taxon>
        <taxon>Paenibacillaceae</taxon>
        <taxon>Paenibacillus</taxon>
    </lineage>
</organism>
<dbReference type="GO" id="GO:0000156">
    <property type="term" value="F:phosphorelay response regulator activity"/>
    <property type="evidence" value="ECO:0007669"/>
    <property type="project" value="TreeGrafter"/>
</dbReference>
<feature type="modified residue" description="4-aspartylphosphate" evidence="6">
    <location>
        <position position="54"/>
    </location>
</feature>
<dbReference type="AlphaFoldDB" id="A0A7X4YNT2"/>
<evidence type="ECO:0000313" key="11">
    <source>
        <dbReference type="Proteomes" id="UP000558113"/>
    </source>
</evidence>
<evidence type="ECO:0000256" key="1">
    <source>
        <dbReference type="ARBA" id="ARBA00022553"/>
    </source>
</evidence>
<keyword evidence="5" id="KW-0804">Transcription</keyword>
<feature type="domain" description="OmpR/PhoB-type" evidence="9">
    <location>
        <begin position="133"/>
        <end position="230"/>
    </location>
</feature>
<evidence type="ECO:0000256" key="2">
    <source>
        <dbReference type="ARBA" id="ARBA00023012"/>
    </source>
</evidence>
<comment type="caution">
    <text evidence="10">The sequence shown here is derived from an EMBL/GenBank/DDBJ whole genome shotgun (WGS) entry which is preliminary data.</text>
</comment>
<dbReference type="Pfam" id="PF00072">
    <property type="entry name" value="Response_reg"/>
    <property type="match status" value="1"/>
</dbReference>
<evidence type="ECO:0000256" key="6">
    <source>
        <dbReference type="PROSITE-ProRule" id="PRU00169"/>
    </source>
</evidence>
<evidence type="ECO:0000256" key="3">
    <source>
        <dbReference type="ARBA" id="ARBA00023015"/>
    </source>
</evidence>
<dbReference type="Pfam" id="PF00486">
    <property type="entry name" value="Trans_reg_C"/>
    <property type="match status" value="1"/>
</dbReference>
<evidence type="ECO:0000256" key="7">
    <source>
        <dbReference type="PROSITE-ProRule" id="PRU01091"/>
    </source>
</evidence>
<keyword evidence="1 6" id="KW-0597">Phosphoprotein</keyword>
<accession>A0A7X4YNT2</accession>
<dbReference type="Gene3D" id="6.10.250.690">
    <property type="match status" value="1"/>
</dbReference>
<dbReference type="FunFam" id="3.40.50.2300:FF:000001">
    <property type="entry name" value="DNA-binding response regulator PhoB"/>
    <property type="match status" value="1"/>
</dbReference>
<keyword evidence="3" id="KW-0805">Transcription regulation</keyword>
<feature type="DNA-binding region" description="OmpR/PhoB-type" evidence="7">
    <location>
        <begin position="133"/>
        <end position="230"/>
    </location>
</feature>
<dbReference type="InterPro" id="IPR039420">
    <property type="entry name" value="WalR-like"/>
</dbReference>
<proteinExistence type="predicted"/>
<dbReference type="SMART" id="SM00862">
    <property type="entry name" value="Trans_reg_C"/>
    <property type="match status" value="1"/>
</dbReference>
<dbReference type="PROSITE" id="PS51755">
    <property type="entry name" value="OMPR_PHOB"/>
    <property type="match status" value="1"/>
</dbReference>
<dbReference type="InterPro" id="IPR001789">
    <property type="entry name" value="Sig_transdc_resp-reg_receiver"/>
</dbReference>
<evidence type="ECO:0000259" key="8">
    <source>
        <dbReference type="PROSITE" id="PS50110"/>
    </source>
</evidence>
<keyword evidence="4 7" id="KW-0238">DNA-binding</keyword>
<dbReference type="CDD" id="cd17574">
    <property type="entry name" value="REC_OmpR"/>
    <property type="match status" value="1"/>
</dbReference>
<dbReference type="GO" id="GO:0032993">
    <property type="term" value="C:protein-DNA complex"/>
    <property type="evidence" value="ECO:0007669"/>
    <property type="project" value="TreeGrafter"/>
</dbReference>
<name>A0A7X4YNT2_9BACL</name>
<dbReference type="GO" id="GO:0005829">
    <property type="term" value="C:cytosol"/>
    <property type="evidence" value="ECO:0007669"/>
    <property type="project" value="TreeGrafter"/>
</dbReference>
<dbReference type="Gene3D" id="1.10.10.10">
    <property type="entry name" value="Winged helix-like DNA-binding domain superfamily/Winged helix DNA-binding domain"/>
    <property type="match status" value="1"/>
</dbReference>
<dbReference type="Gene3D" id="3.40.50.2300">
    <property type="match status" value="1"/>
</dbReference>
<dbReference type="SUPFAM" id="SSF46894">
    <property type="entry name" value="C-terminal effector domain of the bipartite response regulators"/>
    <property type="match status" value="1"/>
</dbReference>
<sequence length="234" mass="26697">MSGRILVVDDDSSIVKITKLYLTKHGYEVDVAYDGRTALDSIRSGGNYALNVLDLMLPRVDGWAVCRELRQSGDYTPIIMLTARGEVQERIEGIRMGADDYLVKPFDPNELLARVEAVLRRTRAADSDRLSEGNTLVVGNLLLRLDAYAVYADGEFINLTKREFDLLAWFARRPEKVFSREDLIAQLWGWDYDGENRVVDLYIQRIRRKLGTARGWNLTTVWGVGYKFEVNVPC</sequence>
<dbReference type="GO" id="GO:0000976">
    <property type="term" value="F:transcription cis-regulatory region binding"/>
    <property type="evidence" value="ECO:0007669"/>
    <property type="project" value="TreeGrafter"/>
</dbReference>
<dbReference type="PANTHER" id="PTHR48111">
    <property type="entry name" value="REGULATOR OF RPOS"/>
    <property type="match status" value="1"/>
</dbReference>
<evidence type="ECO:0000256" key="4">
    <source>
        <dbReference type="ARBA" id="ARBA00023125"/>
    </source>
</evidence>
<reference evidence="10 11" key="1">
    <citation type="submission" date="2020-01" db="EMBL/GenBank/DDBJ databases">
        <title>Paenibacillus soybeanensis sp. nov. isolated from the nodules of soybean (Glycine max(L.) Merr).</title>
        <authorList>
            <person name="Wang H."/>
        </authorList>
    </citation>
    <scope>NUCLEOTIDE SEQUENCE [LARGE SCALE GENOMIC DNA]</scope>
    <source>
        <strain evidence="10 11">DSM 23054</strain>
    </source>
</reference>
<evidence type="ECO:0000313" key="10">
    <source>
        <dbReference type="EMBL" id="NBC68991.1"/>
    </source>
</evidence>
<dbReference type="PANTHER" id="PTHR48111:SF1">
    <property type="entry name" value="TWO-COMPONENT RESPONSE REGULATOR ORR33"/>
    <property type="match status" value="1"/>
</dbReference>